<evidence type="ECO:0000313" key="3">
    <source>
        <dbReference type="EMBL" id="GFS94540.1"/>
    </source>
</evidence>
<feature type="compositionally biased region" description="Polar residues" evidence="1">
    <location>
        <begin position="20"/>
        <end position="38"/>
    </location>
</feature>
<evidence type="ECO:0000313" key="2">
    <source>
        <dbReference type="EMBL" id="GFS53893.1"/>
    </source>
</evidence>
<feature type="region of interest" description="Disordered" evidence="1">
    <location>
        <begin position="1"/>
        <end position="38"/>
    </location>
</feature>
<sequence length="105" mass="12110">MSSDRQWKKGGGSLTREQNRLSSKSAATTSHTDSIDVTSQQKRILFCHRVLLYEFTSLHLYKTVQALQSTLVAVYPQRKRGCRHIKRQGGWDDWQGCSWIRVKNA</sequence>
<protein>
    <submittedName>
        <fullName evidence="3">Uncharacterized protein</fullName>
    </submittedName>
</protein>
<name>A0A8X6N518_NEPPI</name>
<dbReference type="EMBL" id="BMAW01046149">
    <property type="protein sequence ID" value="GFS53893.1"/>
    <property type="molecule type" value="Genomic_DNA"/>
</dbReference>
<organism evidence="3 4">
    <name type="scientific">Nephila pilipes</name>
    <name type="common">Giant wood spider</name>
    <name type="synonym">Nephila maculata</name>
    <dbReference type="NCBI Taxonomy" id="299642"/>
    <lineage>
        <taxon>Eukaryota</taxon>
        <taxon>Metazoa</taxon>
        <taxon>Ecdysozoa</taxon>
        <taxon>Arthropoda</taxon>
        <taxon>Chelicerata</taxon>
        <taxon>Arachnida</taxon>
        <taxon>Araneae</taxon>
        <taxon>Araneomorphae</taxon>
        <taxon>Entelegynae</taxon>
        <taxon>Araneoidea</taxon>
        <taxon>Nephilidae</taxon>
        <taxon>Nephila</taxon>
    </lineage>
</organism>
<evidence type="ECO:0000256" key="1">
    <source>
        <dbReference type="SAM" id="MobiDB-lite"/>
    </source>
</evidence>
<dbReference type="OrthoDB" id="6471157at2759"/>
<proteinExistence type="predicted"/>
<dbReference type="Proteomes" id="UP000887013">
    <property type="component" value="Unassembled WGS sequence"/>
</dbReference>
<accession>A0A8X6N518</accession>
<dbReference type="AlphaFoldDB" id="A0A8X6N518"/>
<comment type="caution">
    <text evidence="3">The sequence shown here is derived from an EMBL/GenBank/DDBJ whole genome shotgun (WGS) entry which is preliminary data.</text>
</comment>
<dbReference type="EMBL" id="BMAW01100371">
    <property type="protein sequence ID" value="GFS94540.1"/>
    <property type="molecule type" value="Genomic_DNA"/>
</dbReference>
<evidence type="ECO:0000313" key="4">
    <source>
        <dbReference type="Proteomes" id="UP000887013"/>
    </source>
</evidence>
<reference evidence="3" key="1">
    <citation type="submission" date="2020-08" db="EMBL/GenBank/DDBJ databases">
        <title>Multicomponent nature underlies the extraordinary mechanical properties of spider dragline silk.</title>
        <authorList>
            <person name="Kono N."/>
            <person name="Nakamura H."/>
            <person name="Mori M."/>
            <person name="Yoshida Y."/>
            <person name="Ohtoshi R."/>
            <person name="Malay A.D."/>
            <person name="Moran D.A.P."/>
            <person name="Tomita M."/>
            <person name="Numata K."/>
            <person name="Arakawa K."/>
        </authorList>
    </citation>
    <scope>NUCLEOTIDE SEQUENCE</scope>
</reference>
<gene>
    <name evidence="3" type="ORF">NPIL_533251</name>
    <name evidence="2" type="ORF">NPIL_573911</name>
</gene>
<keyword evidence="4" id="KW-1185">Reference proteome</keyword>